<comment type="caution">
    <text evidence="2">The sequence shown here is derived from an EMBL/GenBank/DDBJ whole genome shotgun (WGS) entry which is preliminary data.</text>
</comment>
<evidence type="ECO:0000259" key="1">
    <source>
        <dbReference type="Pfam" id="PF13480"/>
    </source>
</evidence>
<gene>
    <name evidence="2" type="ORF">GCM10011383_16280</name>
</gene>
<name>A0ABQ1TYX5_9BACT</name>
<dbReference type="Pfam" id="PF13480">
    <property type="entry name" value="Acetyltransf_6"/>
    <property type="match status" value="1"/>
</dbReference>
<dbReference type="EMBL" id="BMHT01000002">
    <property type="protein sequence ID" value="GGF05891.1"/>
    <property type="molecule type" value="Genomic_DNA"/>
</dbReference>
<dbReference type="Proteomes" id="UP000632273">
    <property type="component" value="Unassembled WGS sequence"/>
</dbReference>
<dbReference type="Gene3D" id="3.40.630.30">
    <property type="match status" value="1"/>
</dbReference>
<dbReference type="InterPro" id="IPR016181">
    <property type="entry name" value="Acyl_CoA_acyltransferase"/>
</dbReference>
<reference evidence="3" key="1">
    <citation type="journal article" date="2019" name="Int. J. Syst. Evol. Microbiol.">
        <title>The Global Catalogue of Microorganisms (GCM) 10K type strain sequencing project: providing services to taxonomists for standard genome sequencing and annotation.</title>
        <authorList>
            <consortium name="The Broad Institute Genomics Platform"/>
            <consortium name="The Broad Institute Genome Sequencing Center for Infectious Disease"/>
            <person name="Wu L."/>
            <person name="Ma J."/>
        </authorList>
    </citation>
    <scope>NUCLEOTIDE SEQUENCE [LARGE SCALE GENOMIC DNA]</scope>
    <source>
        <strain evidence="3">CGMCC 1.15197</strain>
    </source>
</reference>
<sequence>MPLRYLRHSEINLAAWDACVAAAQQAVPYAYSWWLAATAGYWDAVVELSTVDNSYRSVLPLPVKWRPWGRQVYQPAFTQQLGLLTTAASQHRELADYLGLTAKRFAKFYIQSNVSNALFEPPPGFSSAERRTYLLDLSADYTTLLAGYASDYRRRLRRNQQQPAPLMAMTTDDGTALIQLFRLHKGGEVASLKGRHYQQLASLVTALQARNLALLLEVREPAANNLLAAALFVKHPRGLIYLFAAASPEGKQAGAPLVLLDEVIRRHAGTPRFILDFEGGMIPSIARFFANFGAKPASYAALAKNTRQPWYLLWKP</sequence>
<accession>A0ABQ1TYX5</accession>
<dbReference type="RefSeq" id="WP_188812937.1">
    <property type="nucleotide sequence ID" value="NZ_BMHT01000002.1"/>
</dbReference>
<proteinExistence type="predicted"/>
<organism evidence="2 3">
    <name type="scientific">Hymenobacter cavernae</name>
    <dbReference type="NCBI Taxonomy" id="2044852"/>
    <lineage>
        <taxon>Bacteria</taxon>
        <taxon>Pseudomonadati</taxon>
        <taxon>Bacteroidota</taxon>
        <taxon>Cytophagia</taxon>
        <taxon>Cytophagales</taxon>
        <taxon>Hymenobacteraceae</taxon>
        <taxon>Hymenobacter</taxon>
    </lineage>
</organism>
<dbReference type="InterPro" id="IPR038740">
    <property type="entry name" value="BioF2-like_GNAT_dom"/>
</dbReference>
<evidence type="ECO:0000313" key="3">
    <source>
        <dbReference type="Proteomes" id="UP000632273"/>
    </source>
</evidence>
<evidence type="ECO:0000313" key="2">
    <source>
        <dbReference type="EMBL" id="GGF05891.1"/>
    </source>
</evidence>
<dbReference type="SUPFAM" id="SSF55729">
    <property type="entry name" value="Acyl-CoA N-acyltransferases (Nat)"/>
    <property type="match status" value="1"/>
</dbReference>
<protein>
    <recommendedName>
        <fullName evidence="1">BioF2-like acetyltransferase domain-containing protein</fullName>
    </recommendedName>
</protein>
<keyword evidence="3" id="KW-1185">Reference proteome</keyword>
<feature type="domain" description="BioF2-like acetyltransferase" evidence="1">
    <location>
        <begin position="150"/>
        <end position="277"/>
    </location>
</feature>